<evidence type="ECO:0000313" key="1">
    <source>
        <dbReference type="EMBL" id="CBX93291.1"/>
    </source>
</evidence>
<dbReference type="EMBL" id="FP929105">
    <property type="protein sequence ID" value="CBX93291.1"/>
    <property type="molecule type" value="Genomic_DNA"/>
</dbReference>
<dbReference type="Proteomes" id="UP000002668">
    <property type="component" value="Genome"/>
</dbReference>
<protein>
    <submittedName>
        <fullName evidence="1">Predicted protein</fullName>
    </submittedName>
</protein>
<reference evidence="2" key="1">
    <citation type="journal article" date="2011" name="Nat. Commun.">
        <title>Effector diversification within compartments of the Leptosphaeria maculans genome affected by Repeat-Induced Point mutations.</title>
        <authorList>
            <person name="Rouxel T."/>
            <person name="Grandaubert J."/>
            <person name="Hane J.K."/>
            <person name="Hoede C."/>
            <person name="van de Wouw A.P."/>
            <person name="Couloux A."/>
            <person name="Dominguez V."/>
            <person name="Anthouard V."/>
            <person name="Bally P."/>
            <person name="Bourras S."/>
            <person name="Cozijnsen A.J."/>
            <person name="Ciuffetti L.M."/>
            <person name="Degrave A."/>
            <person name="Dilmaghani A."/>
            <person name="Duret L."/>
            <person name="Fudal I."/>
            <person name="Goodwin S.B."/>
            <person name="Gout L."/>
            <person name="Glaser N."/>
            <person name="Linglin J."/>
            <person name="Kema G.H.J."/>
            <person name="Lapalu N."/>
            <person name="Lawrence C.B."/>
            <person name="May K."/>
            <person name="Meyer M."/>
            <person name="Ollivier B."/>
            <person name="Poulain J."/>
            <person name="Schoch C.L."/>
            <person name="Simon A."/>
            <person name="Spatafora J.W."/>
            <person name="Stachowiak A."/>
            <person name="Turgeon B.G."/>
            <person name="Tyler B.M."/>
            <person name="Vincent D."/>
            <person name="Weissenbach J."/>
            <person name="Amselem J."/>
            <person name="Quesneville H."/>
            <person name="Oliver R.P."/>
            <person name="Wincker P."/>
            <person name="Balesdent M.-H."/>
            <person name="Howlett B.J."/>
        </authorList>
    </citation>
    <scope>NUCLEOTIDE SEQUENCE [LARGE SCALE GENOMIC DNA]</scope>
    <source>
        <strain evidence="2">JN3 / isolate v23.1.3 / race Av1-4-5-6-7-8</strain>
    </source>
</reference>
<evidence type="ECO:0000313" key="2">
    <source>
        <dbReference type="Proteomes" id="UP000002668"/>
    </source>
</evidence>
<dbReference type="InParanoid" id="E4ZNS2"/>
<proteinExistence type="predicted"/>
<gene>
    <name evidence="1" type="ORF">LEMA_uP041920.1</name>
</gene>
<sequence length="94" mass="10579">MANSACVEPGTLIVGFLTTYAVSLLSSEMVDRPYRYSGLGREFYLRYVGSIHLTYTYHSGSTLLTLMCVLEACTRFGMIEQKLSELRSRIIVLN</sequence>
<organism evidence="2">
    <name type="scientific">Leptosphaeria maculans (strain JN3 / isolate v23.1.3 / race Av1-4-5-6-7-8)</name>
    <name type="common">Blackleg fungus</name>
    <name type="synonym">Phoma lingam</name>
    <dbReference type="NCBI Taxonomy" id="985895"/>
    <lineage>
        <taxon>Eukaryota</taxon>
        <taxon>Fungi</taxon>
        <taxon>Dikarya</taxon>
        <taxon>Ascomycota</taxon>
        <taxon>Pezizomycotina</taxon>
        <taxon>Dothideomycetes</taxon>
        <taxon>Pleosporomycetidae</taxon>
        <taxon>Pleosporales</taxon>
        <taxon>Pleosporineae</taxon>
        <taxon>Leptosphaeriaceae</taxon>
        <taxon>Plenodomus</taxon>
        <taxon>Plenodomus lingam/Leptosphaeria maculans species complex</taxon>
    </lineage>
</organism>
<keyword evidence="2" id="KW-1185">Reference proteome</keyword>
<dbReference type="HOGENOM" id="CLU_2386573_0_0_1"/>
<name>E4ZNS2_LEPMJ</name>
<accession>E4ZNS2</accession>
<dbReference type="AlphaFoldDB" id="E4ZNS2"/>
<dbReference type="VEuPathDB" id="FungiDB:LEMA_uP041920.1"/>